<reference evidence="2 3" key="1">
    <citation type="journal article" date="2016" name="Genome Biol. Evol.">
        <title>Divergent and convergent evolution of fungal pathogenicity.</title>
        <authorList>
            <person name="Shang Y."/>
            <person name="Xiao G."/>
            <person name="Zheng P."/>
            <person name="Cen K."/>
            <person name="Zhan S."/>
            <person name="Wang C."/>
        </authorList>
    </citation>
    <scope>NUCLEOTIDE SEQUENCE [LARGE SCALE GENOMIC DNA]</scope>
    <source>
        <strain evidence="2 3">RCEF 264</strain>
    </source>
</reference>
<dbReference type="Gene3D" id="2.60.120.430">
    <property type="entry name" value="Galactose-binding lectin"/>
    <property type="match status" value="1"/>
</dbReference>
<keyword evidence="3" id="KW-1185">Reference proteome</keyword>
<protein>
    <submittedName>
        <fullName evidence="2">Glycosyl hydrolase</fullName>
    </submittedName>
</protein>
<dbReference type="OrthoDB" id="5203190at2759"/>
<accession>A0A167QAG9</accession>
<sequence length="181" mass="18731">MFLTSVLCVVAATSAAWASPVASTKRAACKGNKAIDNFSSWANKTNSLGAVSGDDKTMAAISVSNSTISLTPKAGAYFYENLPCEDAAADGYRALSFKLGGPPEASFLIELQTKASCNATTHTSTYHNVSVPAGTTPGTVTVPLADFTNATLSAVSSFTFSTFNRTDGAYTLSDLELVCGK</sequence>
<name>A0A167QAG9_9HYPO</name>
<keyword evidence="2" id="KW-0378">Hydrolase</keyword>
<evidence type="ECO:0000313" key="3">
    <source>
        <dbReference type="Proteomes" id="UP000076874"/>
    </source>
</evidence>
<comment type="caution">
    <text evidence="2">The sequence shown here is derived from an EMBL/GenBank/DDBJ whole genome shotgun (WGS) entry which is preliminary data.</text>
</comment>
<organism evidence="2 3">
    <name type="scientific">Niveomyces insectorum RCEF 264</name>
    <dbReference type="NCBI Taxonomy" id="1081102"/>
    <lineage>
        <taxon>Eukaryota</taxon>
        <taxon>Fungi</taxon>
        <taxon>Dikarya</taxon>
        <taxon>Ascomycota</taxon>
        <taxon>Pezizomycotina</taxon>
        <taxon>Sordariomycetes</taxon>
        <taxon>Hypocreomycetidae</taxon>
        <taxon>Hypocreales</taxon>
        <taxon>Cordycipitaceae</taxon>
        <taxon>Niveomyces</taxon>
    </lineage>
</organism>
<evidence type="ECO:0000256" key="1">
    <source>
        <dbReference type="SAM" id="SignalP"/>
    </source>
</evidence>
<gene>
    <name evidence="2" type="ORF">SPI_07116</name>
</gene>
<dbReference type="EMBL" id="AZHD01000014">
    <property type="protein sequence ID" value="OAA57457.1"/>
    <property type="molecule type" value="Genomic_DNA"/>
</dbReference>
<feature type="signal peptide" evidence="1">
    <location>
        <begin position="1"/>
        <end position="18"/>
    </location>
</feature>
<keyword evidence="1" id="KW-0732">Signal</keyword>
<feature type="chain" id="PRO_5007891472" evidence="1">
    <location>
        <begin position="19"/>
        <end position="181"/>
    </location>
</feature>
<dbReference type="GO" id="GO:0016787">
    <property type="term" value="F:hydrolase activity"/>
    <property type="evidence" value="ECO:0007669"/>
    <property type="project" value="UniProtKB-KW"/>
</dbReference>
<proteinExistence type="predicted"/>
<dbReference type="AlphaFoldDB" id="A0A167QAG9"/>
<evidence type="ECO:0000313" key="2">
    <source>
        <dbReference type="EMBL" id="OAA57457.1"/>
    </source>
</evidence>
<dbReference type="Proteomes" id="UP000076874">
    <property type="component" value="Unassembled WGS sequence"/>
</dbReference>